<dbReference type="AlphaFoldDB" id="A0A9P4HDV9"/>
<dbReference type="InterPro" id="IPR035994">
    <property type="entry name" value="Nucleoside_phosphorylase_sf"/>
</dbReference>
<dbReference type="PANTHER" id="PTHR46082">
    <property type="entry name" value="ATP/GTP-BINDING PROTEIN-RELATED"/>
    <property type="match status" value="1"/>
</dbReference>
<keyword evidence="3" id="KW-1185">Reference proteome</keyword>
<evidence type="ECO:0000259" key="1">
    <source>
        <dbReference type="Pfam" id="PF01048"/>
    </source>
</evidence>
<dbReference type="SUPFAM" id="SSF53167">
    <property type="entry name" value="Purine and uridine phosphorylases"/>
    <property type="match status" value="1"/>
</dbReference>
<dbReference type="GO" id="GO:0003824">
    <property type="term" value="F:catalytic activity"/>
    <property type="evidence" value="ECO:0007669"/>
    <property type="project" value="InterPro"/>
</dbReference>
<reference evidence="2" key="1">
    <citation type="journal article" date="2020" name="Stud. Mycol.">
        <title>101 Dothideomycetes genomes: a test case for predicting lifestyles and emergence of pathogens.</title>
        <authorList>
            <person name="Haridas S."/>
            <person name="Albert R."/>
            <person name="Binder M."/>
            <person name="Bloem J."/>
            <person name="Labutti K."/>
            <person name="Salamov A."/>
            <person name="Andreopoulos B."/>
            <person name="Baker S."/>
            <person name="Barry K."/>
            <person name="Bills G."/>
            <person name="Bluhm B."/>
            <person name="Cannon C."/>
            <person name="Castanera R."/>
            <person name="Culley D."/>
            <person name="Daum C."/>
            <person name="Ezra D."/>
            <person name="Gonzalez J."/>
            <person name="Henrissat B."/>
            <person name="Kuo A."/>
            <person name="Liang C."/>
            <person name="Lipzen A."/>
            <person name="Lutzoni F."/>
            <person name="Magnuson J."/>
            <person name="Mondo S."/>
            <person name="Nolan M."/>
            <person name="Ohm R."/>
            <person name="Pangilinan J."/>
            <person name="Park H.-J."/>
            <person name="Ramirez L."/>
            <person name="Alfaro M."/>
            <person name="Sun H."/>
            <person name="Tritt A."/>
            <person name="Yoshinaga Y."/>
            <person name="Zwiers L.-H."/>
            <person name="Turgeon B."/>
            <person name="Goodwin S."/>
            <person name="Spatafora J."/>
            <person name="Crous P."/>
            <person name="Grigoriev I."/>
        </authorList>
    </citation>
    <scope>NUCLEOTIDE SEQUENCE</scope>
    <source>
        <strain evidence="2">CBS 110217</strain>
    </source>
</reference>
<feature type="domain" description="Nucleoside phosphorylase" evidence="1">
    <location>
        <begin position="14"/>
        <end position="305"/>
    </location>
</feature>
<sequence>MSRQQRLKARDYTVGWICALPIELAAAQEMLDEQHEAIPDKLDPSYASLYTLGRIGVHNVVITCLPAGNTGTQSAATVAARMKSRFTSIRFGLMVGIGGGVPSVEFDIRLGDVVVSQPYQQHGGVVQWDFGKSGPDGETIRTGWLNAPPPALLSAIVEQRAQHVRRHSDLERHLRGLFKRLPHFSREAAGPDVLFEASYRHAGGPTCDLCANASKVWRPGRSGPGVAVHYGTIASGNQVMRDGVRRDQISKELGGVMCFEMEAAGLMNELPCLVIRGICDYADSHKNKRRQPYAAATAAGCAKEILSIIPGTIIRCPHVAVEKPDPIQTHALLNPS</sequence>
<protein>
    <submittedName>
        <fullName evidence="2">Purine and uridine phosphorylase</fullName>
    </submittedName>
</protein>
<dbReference type="InterPro" id="IPR000845">
    <property type="entry name" value="Nucleoside_phosphorylase_d"/>
</dbReference>
<proteinExistence type="predicted"/>
<comment type="caution">
    <text evidence="2">The sequence shown here is derived from an EMBL/GenBank/DDBJ whole genome shotgun (WGS) entry which is preliminary data.</text>
</comment>
<dbReference type="OrthoDB" id="1577640at2759"/>
<dbReference type="Proteomes" id="UP000799777">
    <property type="component" value="Unassembled WGS sequence"/>
</dbReference>
<evidence type="ECO:0000313" key="2">
    <source>
        <dbReference type="EMBL" id="KAF2033281.1"/>
    </source>
</evidence>
<accession>A0A9P4HDV9</accession>
<dbReference type="EMBL" id="ML978167">
    <property type="protein sequence ID" value="KAF2033281.1"/>
    <property type="molecule type" value="Genomic_DNA"/>
</dbReference>
<dbReference type="InterPro" id="IPR053137">
    <property type="entry name" value="NLR-like"/>
</dbReference>
<name>A0A9P4HDV9_9PLEO</name>
<dbReference type="Pfam" id="PF01048">
    <property type="entry name" value="PNP_UDP_1"/>
    <property type="match status" value="1"/>
</dbReference>
<gene>
    <name evidence="2" type="ORF">EK21DRAFT_98294</name>
</gene>
<evidence type="ECO:0000313" key="3">
    <source>
        <dbReference type="Proteomes" id="UP000799777"/>
    </source>
</evidence>
<dbReference type="PANTHER" id="PTHR46082:SF11">
    <property type="entry name" value="AAA+ ATPASE DOMAIN-CONTAINING PROTEIN-RELATED"/>
    <property type="match status" value="1"/>
</dbReference>
<organism evidence="2 3">
    <name type="scientific">Setomelanomma holmii</name>
    <dbReference type="NCBI Taxonomy" id="210430"/>
    <lineage>
        <taxon>Eukaryota</taxon>
        <taxon>Fungi</taxon>
        <taxon>Dikarya</taxon>
        <taxon>Ascomycota</taxon>
        <taxon>Pezizomycotina</taxon>
        <taxon>Dothideomycetes</taxon>
        <taxon>Pleosporomycetidae</taxon>
        <taxon>Pleosporales</taxon>
        <taxon>Pleosporineae</taxon>
        <taxon>Phaeosphaeriaceae</taxon>
        <taxon>Setomelanomma</taxon>
    </lineage>
</organism>
<dbReference type="GO" id="GO:0009116">
    <property type="term" value="P:nucleoside metabolic process"/>
    <property type="evidence" value="ECO:0007669"/>
    <property type="project" value="InterPro"/>
</dbReference>
<dbReference type="Gene3D" id="3.40.50.1580">
    <property type="entry name" value="Nucleoside phosphorylase domain"/>
    <property type="match status" value="1"/>
</dbReference>